<feature type="region of interest" description="Disordered" evidence="1">
    <location>
        <begin position="344"/>
        <end position="413"/>
    </location>
</feature>
<evidence type="ECO:0008006" key="5">
    <source>
        <dbReference type="Google" id="ProtNLM"/>
    </source>
</evidence>
<keyword evidence="2" id="KW-1133">Transmembrane helix</keyword>
<dbReference type="AlphaFoldDB" id="A0A0D1WQU4"/>
<dbReference type="EMBL" id="KN846954">
    <property type="protein sequence ID" value="KIV77446.1"/>
    <property type="molecule type" value="Genomic_DNA"/>
</dbReference>
<gene>
    <name evidence="3" type="ORF">PV11_09240</name>
</gene>
<dbReference type="Proteomes" id="UP000053599">
    <property type="component" value="Unassembled WGS sequence"/>
</dbReference>
<keyword evidence="2" id="KW-0812">Transmembrane</keyword>
<reference evidence="3 4" key="1">
    <citation type="submission" date="2015-01" db="EMBL/GenBank/DDBJ databases">
        <title>The Genome Sequence of Exophiala sideris CBS121828.</title>
        <authorList>
            <consortium name="The Broad Institute Genomics Platform"/>
            <person name="Cuomo C."/>
            <person name="de Hoog S."/>
            <person name="Gorbushina A."/>
            <person name="Stielow B."/>
            <person name="Teixiera M."/>
            <person name="Abouelleil A."/>
            <person name="Chapman S.B."/>
            <person name="Priest M."/>
            <person name="Young S.K."/>
            <person name="Wortman J."/>
            <person name="Nusbaum C."/>
            <person name="Birren B."/>
        </authorList>
    </citation>
    <scope>NUCLEOTIDE SEQUENCE [LARGE SCALE GENOMIC DNA]</scope>
    <source>
        <strain evidence="3 4">CBS 121828</strain>
    </source>
</reference>
<dbReference type="STRING" id="1016849.A0A0D1WQU4"/>
<feature type="compositionally biased region" description="Polar residues" evidence="1">
    <location>
        <begin position="1"/>
        <end position="16"/>
    </location>
</feature>
<feature type="compositionally biased region" description="Low complexity" evidence="1">
    <location>
        <begin position="244"/>
        <end position="257"/>
    </location>
</feature>
<feature type="transmembrane region" description="Helical" evidence="2">
    <location>
        <begin position="847"/>
        <end position="869"/>
    </location>
</feature>
<feature type="compositionally biased region" description="Basic and acidic residues" evidence="1">
    <location>
        <begin position="373"/>
        <end position="388"/>
    </location>
</feature>
<name>A0A0D1WQU4_9EURO</name>
<feature type="region of interest" description="Disordered" evidence="1">
    <location>
        <begin position="436"/>
        <end position="456"/>
    </location>
</feature>
<proteinExistence type="predicted"/>
<evidence type="ECO:0000256" key="2">
    <source>
        <dbReference type="SAM" id="Phobius"/>
    </source>
</evidence>
<feature type="region of interest" description="Disordered" evidence="1">
    <location>
        <begin position="226"/>
        <end position="267"/>
    </location>
</feature>
<feature type="compositionally biased region" description="Polar residues" evidence="1">
    <location>
        <begin position="45"/>
        <end position="55"/>
    </location>
</feature>
<accession>A0A0D1WQU4</accession>
<keyword evidence="2" id="KW-0472">Membrane</keyword>
<feature type="compositionally biased region" description="Polar residues" evidence="1">
    <location>
        <begin position="228"/>
        <end position="237"/>
    </location>
</feature>
<feature type="compositionally biased region" description="Polar residues" evidence="1">
    <location>
        <begin position="680"/>
        <end position="691"/>
    </location>
</feature>
<sequence length="1275" mass="138648">MVTSFEHQDPSAQKLNVPTKLHDGRRQSPGFPLSSPPAETLASFKPSNGAATLPSNNKAFLASDAFTSGLSDDDDESSSGQDEFHLERYSQNTHWSQSTNTGQKRSFLPTSRARKIAKRRSTGLNIVTNFSNEHRIPRSEGLVVDQVQSQRPRLGRRTTASVVSAKAEHVNQSVMDSAIKQAMVATAVKPQSSEEIVNGAQMLPAAQRRQGWEAVARLKELQAARKAATTSAKNNQALKPIQIPSSSRNPSNRNPNNVAGVNGHSPDARSIVIGLSVPSGEAEAHRSRGAVDSTVSVQTPETPVIVITPAEETDSWKPPFLRKARPASSLYSAYPRDDQLMREESLPPVPRLPPNELAHAPGASIPGSTAEPSHWDMDDPTSEDEKYSESGNSSKRISEESQERILPSEENMARHKSQGWWNLMLSPMLSRKGTITENDRNKGIETPPLPPMPDLTGWEKRNSVSSAVAESPETPRRLGLASARASIWSRWTSWEKQRAAKSHERQLDDIPAELNKGKALSLGVEEARPIDVADNLGHGLAAEYYHACAVELLSAVRYFECQNHSCEEKLPQYQSVFEPEKIAEPSSETGKLVRPFIDPRQNGPVEGRSISGVTSYPEAELSPLVREADTAAVLKATTVDTPKAGDGGSREVELETAGAQNATALNPAADSSPGPDDTRQILQNPATSATVPSRLVHPALHSPGPVSPAMQQTMTSQGAVPMAEIDHPQDRVRSAEQTEIRGENQTWTQTQPPSVTIHHHTTYAESNPPATGPIFFETRREFVEPQPEMAFRTKGAAQASASKAASSEPHEADPPSKPGIISRLKSVWDKMRWKKNNKEAKSEKRRWTLLIGILLFLIVSASILLATLLTRKGTGTPVQSQWLNLTGYPPIPTGISTIAMPDAVKEQPGCVAPTTMWSCALPKEDQAEIAPNNPDQPNFRFEITFENGTVPSNMTIPVENASQKSSRIKARANDPFTKDLFTPNPAPPSRAEQIFMGNTTDNITQPFQGEVTPFFMTFIPVFPVDPSDITNSSASISRLFIRQDTNSSDDIPAPDVLSDGSAAPANLLPTSPYPTSQPIQLYNRGQADEHYGFYMYYDKAIFLESTAPINTSEFANNDGIVPDDGNGGSTRDQARLRCTFSQTRFLVRMWTNAAFGANLLSPITVTNDTKTTNSSATDFNRPGSFPYPTTISLDRHGGNINDKAVYCYGVDDLQVIQDNVKSIVPELRGVGGQLINPAPPLVNGSVDAATNDFNPEAGGIDGGTGGCECVWQNWS</sequence>
<protein>
    <recommendedName>
        <fullName evidence="5">Glycoprotease family protein</fullName>
    </recommendedName>
</protein>
<feature type="region of interest" description="Disordered" evidence="1">
    <location>
        <begin position="1"/>
        <end position="55"/>
    </location>
</feature>
<evidence type="ECO:0000256" key="1">
    <source>
        <dbReference type="SAM" id="MobiDB-lite"/>
    </source>
</evidence>
<dbReference type="OrthoDB" id="5973539at2759"/>
<feature type="compositionally biased region" description="Basic and acidic residues" evidence="1">
    <location>
        <begin position="396"/>
        <end position="413"/>
    </location>
</feature>
<feature type="compositionally biased region" description="Low complexity" evidence="1">
    <location>
        <begin position="796"/>
        <end position="807"/>
    </location>
</feature>
<evidence type="ECO:0000313" key="4">
    <source>
        <dbReference type="Proteomes" id="UP000053599"/>
    </source>
</evidence>
<feature type="region of interest" description="Disordered" evidence="1">
    <location>
        <begin position="793"/>
        <end position="821"/>
    </location>
</feature>
<dbReference type="HOGENOM" id="CLU_004045_1_0_1"/>
<feature type="region of interest" description="Disordered" evidence="1">
    <location>
        <begin position="659"/>
        <end position="711"/>
    </location>
</feature>
<feature type="region of interest" description="Disordered" evidence="1">
    <location>
        <begin position="582"/>
        <end position="611"/>
    </location>
</feature>
<evidence type="ECO:0000313" key="3">
    <source>
        <dbReference type="EMBL" id="KIV77446.1"/>
    </source>
</evidence>
<feature type="compositionally biased region" description="Polar residues" evidence="1">
    <location>
        <begin position="90"/>
        <end position="104"/>
    </location>
</feature>
<organism evidence="3 4">
    <name type="scientific">Exophiala sideris</name>
    <dbReference type="NCBI Taxonomy" id="1016849"/>
    <lineage>
        <taxon>Eukaryota</taxon>
        <taxon>Fungi</taxon>
        <taxon>Dikarya</taxon>
        <taxon>Ascomycota</taxon>
        <taxon>Pezizomycotina</taxon>
        <taxon>Eurotiomycetes</taxon>
        <taxon>Chaetothyriomycetidae</taxon>
        <taxon>Chaetothyriales</taxon>
        <taxon>Herpotrichiellaceae</taxon>
        <taxon>Exophiala</taxon>
    </lineage>
</organism>
<feature type="region of interest" description="Disordered" evidence="1">
    <location>
        <begin position="90"/>
        <end position="110"/>
    </location>
</feature>